<dbReference type="AlphaFoldDB" id="A0A2K0A5N2"/>
<evidence type="ECO:0000313" key="3">
    <source>
        <dbReference type="Proteomes" id="UP000053523"/>
    </source>
</evidence>
<protein>
    <submittedName>
        <fullName evidence="2">Carboxylesterase</fullName>
    </submittedName>
</protein>
<dbReference type="EMBL" id="LORN02000015">
    <property type="protein sequence ID" value="PNN20333.1"/>
    <property type="molecule type" value="Genomic_DNA"/>
</dbReference>
<dbReference type="RefSeq" id="WP_037550299.1">
    <property type="nucleotide sequence ID" value="NZ_CAJCGD010000012.1"/>
</dbReference>
<dbReference type="SUPFAM" id="SSF53474">
    <property type="entry name" value="alpha/beta-Hydrolases"/>
    <property type="match status" value="1"/>
</dbReference>
<dbReference type="GO" id="GO:0016787">
    <property type="term" value="F:hydrolase activity"/>
    <property type="evidence" value="ECO:0007669"/>
    <property type="project" value="InterPro"/>
</dbReference>
<dbReference type="InterPro" id="IPR003140">
    <property type="entry name" value="PLipase/COase/thioEstase"/>
</dbReference>
<name>A0A2K0A5N2_STAHA</name>
<evidence type="ECO:0000259" key="1">
    <source>
        <dbReference type="Pfam" id="PF02230"/>
    </source>
</evidence>
<dbReference type="Gene3D" id="3.40.50.1820">
    <property type="entry name" value="alpha/beta hydrolase"/>
    <property type="match status" value="1"/>
</dbReference>
<dbReference type="InterPro" id="IPR029058">
    <property type="entry name" value="AB_hydrolase_fold"/>
</dbReference>
<dbReference type="NCBIfam" id="NF047577">
    <property type="entry name" value="quino_deg_MhqD"/>
    <property type="match status" value="1"/>
</dbReference>
<evidence type="ECO:0000313" key="2">
    <source>
        <dbReference type="EMBL" id="PNN20333.1"/>
    </source>
</evidence>
<dbReference type="Proteomes" id="UP000053523">
    <property type="component" value="Unassembled WGS sequence"/>
</dbReference>
<reference evidence="2 3" key="1">
    <citation type="submission" date="2017-12" db="EMBL/GenBank/DDBJ databases">
        <title>FDA dAtabase for Regulatory Grade micrObial Sequences (FDA-ARGOS): Supporting development and validation of Infectious Disease Dx tests.</title>
        <authorList>
            <person name="Hoffmann M."/>
            <person name="Allard M."/>
            <person name="Evans P."/>
            <person name="Brown E."/>
            <person name="Tallon L."/>
            <person name="Sadzewicz L."/>
            <person name="Sengamalay N."/>
            <person name="Ott S."/>
            <person name="Godinez A."/>
            <person name="Nagaraj S."/>
            <person name="Vavikolanu K."/>
            <person name="Aluvathingal J."/>
            <person name="Nadendla S."/>
            <person name="Sichtig H."/>
        </authorList>
    </citation>
    <scope>NUCLEOTIDE SEQUENCE [LARGE SCALE GENOMIC DNA]</scope>
    <source>
        <strain evidence="2 3">FDAARGOS_148</strain>
    </source>
</reference>
<accession>A0A2K0A5N2</accession>
<feature type="domain" description="Phospholipase/carboxylesterase/thioesterase" evidence="1">
    <location>
        <begin position="3"/>
        <end position="195"/>
    </location>
</feature>
<gene>
    <name evidence="2" type="ORF">AL503_005860</name>
</gene>
<comment type="caution">
    <text evidence="2">The sequence shown here is derived from an EMBL/GenBank/DDBJ whole genome shotgun (WGS) entry which is preliminary data.</text>
</comment>
<organism evidence="2 3">
    <name type="scientific">Staphylococcus haemolyticus</name>
    <dbReference type="NCBI Taxonomy" id="1283"/>
    <lineage>
        <taxon>Bacteria</taxon>
        <taxon>Bacillati</taxon>
        <taxon>Bacillota</taxon>
        <taxon>Bacilli</taxon>
        <taxon>Bacillales</taxon>
        <taxon>Staphylococcaceae</taxon>
        <taxon>Staphylococcus</taxon>
    </lineage>
</organism>
<dbReference type="Pfam" id="PF02230">
    <property type="entry name" value="Abhydrolase_2"/>
    <property type="match status" value="1"/>
</dbReference>
<proteinExistence type="predicted"/>
<sequence>MEHIYRPGKDNSPTLILLHGTGGDETDLIPLGTALNPNYNLLSIRGEVNENGMNRYFKRLAKGVYDEEDLEYRGQRLLDFIYEAAEQYQFNLNRTALVGFSNGSNIAINLMLRDKAPFKKALLFAPLYPIDASTSKDMSDVDVLLSMGKNDPIVSIEQSEHVINLFKQLGAQVTEVWVNSHEITQAGLQKGQEILNS</sequence>